<accession>A0AA38VPH2</accession>
<gene>
    <name evidence="5" type="ORF">NKR23_g1351</name>
</gene>
<evidence type="ECO:0000313" key="6">
    <source>
        <dbReference type="Proteomes" id="UP001174694"/>
    </source>
</evidence>
<feature type="compositionally biased region" description="Low complexity" evidence="4">
    <location>
        <begin position="616"/>
        <end position="633"/>
    </location>
</feature>
<feature type="compositionally biased region" description="Low complexity" evidence="4">
    <location>
        <begin position="529"/>
        <end position="539"/>
    </location>
</feature>
<feature type="coiled-coil region" evidence="3">
    <location>
        <begin position="73"/>
        <end position="142"/>
    </location>
</feature>
<dbReference type="Proteomes" id="UP001174694">
    <property type="component" value="Unassembled WGS sequence"/>
</dbReference>
<organism evidence="5 6">
    <name type="scientific">Pleurostoma richardsiae</name>
    <dbReference type="NCBI Taxonomy" id="41990"/>
    <lineage>
        <taxon>Eukaryota</taxon>
        <taxon>Fungi</taxon>
        <taxon>Dikarya</taxon>
        <taxon>Ascomycota</taxon>
        <taxon>Pezizomycotina</taxon>
        <taxon>Sordariomycetes</taxon>
        <taxon>Sordariomycetidae</taxon>
        <taxon>Calosphaeriales</taxon>
        <taxon>Pleurostomataceae</taxon>
        <taxon>Pleurostoma</taxon>
    </lineage>
</organism>
<protein>
    <submittedName>
        <fullName evidence="5">Nima interactive protein</fullName>
    </submittedName>
</protein>
<feature type="compositionally biased region" description="Basic and acidic residues" evidence="4">
    <location>
        <begin position="545"/>
        <end position="558"/>
    </location>
</feature>
<evidence type="ECO:0000256" key="4">
    <source>
        <dbReference type="SAM" id="MobiDB-lite"/>
    </source>
</evidence>
<feature type="compositionally biased region" description="Polar residues" evidence="4">
    <location>
        <begin position="568"/>
        <end position="579"/>
    </location>
</feature>
<feature type="compositionally biased region" description="Basic residues" evidence="4">
    <location>
        <begin position="787"/>
        <end position="804"/>
    </location>
</feature>
<feature type="compositionally biased region" description="Basic and acidic residues" evidence="4">
    <location>
        <begin position="737"/>
        <end position="754"/>
    </location>
</feature>
<evidence type="ECO:0000256" key="1">
    <source>
        <dbReference type="ARBA" id="ARBA00009291"/>
    </source>
</evidence>
<reference evidence="5" key="1">
    <citation type="submission" date="2022-07" db="EMBL/GenBank/DDBJ databases">
        <title>Fungi with potential for degradation of polypropylene.</title>
        <authorList>
            <person name="Gostincar C."/>
        </authorList>
    </citation>
    <scope>NUCLEOTIDE SEQUENCE</scope>
    <source>
        <strain evidence="5">EXF-13308</strain>
    </source>
</reference>
<feature type="region of interest" description="Disordered" evidence="4">
    <location>
        <begin position="165"/>
        <end position="192"/>
    </location>
</feature>
<keyword evidence="6" id="KW-1185">Reference proteome</keyword>
<feature type="region of interest" description="Disordered" evidence="4">
    <location>
        <begin position="440"/>
        <end position="675"/>
    </location>
</feature>
<evidence type="ECO:0000256" key="2">
    <source>
        <dbReference type="ARBA" id="ARBA00023054"/>
    </source>
</evidence>
<feature type="region of interest" description="Disordered" evidence="4">
    <location>
        <begin position="375"/>
        <end position="398"/>
    </location>
</feature>
<feature type="compositionally biased region" description="Low complexity" evidence="4">
    <location>
        <begin position="761"/>
        <end position="783"/>
    </location>
</feature>
<dbReference type="Pfam" id="PF11559">
    <property type="entry name" value="ADIP"/>
    <property type="match status" value="1"/>
</dbReference>
<name>A0AA38VPH2_9PEZI</name>
<proteinExistence type="inferred from homology"/>
<feature type="compositionally biased region" description="Low complexity" evidence="4">
    <location>
        <begin position="652"/>
        <end position="662"/>
    </location>
</feature>
<dbReference type="AlphaFoldDB" id="A0AA38VPH2"/>
<evidence type="ECO:0000256" key="3">
    <source>
        <dbReference type="SAM" id="Coils"/>
    </source>
</evidence>
<keyword evidence="2 3" id="KW-0175">Coiled coil</keyword>
<feature type="compositionally biased region" description="Basic and acidic residues" evidence="4">
    <location>
        <begin position="484"/>
        <end position="493"/>
    </location>
</feature>
<dbReference type="EMBL" id="JANBVO010000002">
    <property type="protein sequence ID" value="KAJ9156141.1"/>
    <property type="molecule type" value="Genomic_DNA"/>
</dbReference>
<comment type="similarity">
    <text evidence="1">Belongs to the ADIP family.</text>
</comment>
<comment type="caution">
    <text evidence="5">The sequence shown here is derived from an EMBL/GenBank/DDBJ whole genome shotgun (WGS) entry which is preliminary data.</text>
</comment>
<evidence type="ECO:0000313" key="5">
    <source>
        <dbReference type="EMBL" id="KAJ9156141.1"/>
    </source>
</evidence>
<sequence>MIDSENLRTASLYINNQLLSRGLLRDGQVIDFADPGKGAGLAATMGKIMGVVNDLILRRDRDAEHRESLSTTLRNLRAESLRQTDDIQRLQEKHAEAQRKAHLAEAAETALRAQLKAAEAGAHKLKEEAARTKRLVAETRAACANEVRKRDRQVDALKKAVSEAGRARGERKSPNITSITVTGEVGGDAGGSDSGVGMAMSVSNEAYDLRQETNAFLAELARGLSEENETLLALVRRTAQRLKEMSGWEREDGAGIAQGDGHAVPLTVSCEDVTNEIEAIIEHLRTILTNPSFVPIEEVVEREDEINRLRDGWEKMESRWKEAVHLIDGWRRRMAVSGRPVNMEELKMGLRLSPVRVRDVEETSHGLGLRLSTLQEEEDEQSINVRQSPTPPGSLHLVPAPEYEMEIEEDDLSDSSSIFQDDVEIDELDVSEPNVQILQQSATTIDSPPLPPRPELSPLKDSYSAGNRRPTQSRKRPGDFTTIIEEKTWEIHAAEAAPPPPPHTTKPQQSPQKRMKPSHQEAQEPLQASFSDSESSLDSILVVKAAERSAPRASEKTTRATRAKQQERPQSTPSRQPAHQRSRSPAVKSRKTPEESKAVATSASSTDMAPPPRPTPVATAAGTSTASNNSTTSQDRDTAQQRSNSPRKVTGPSRLPLPRTTNPLPPPQQSPLTMATIAAKLAASEREADAARVRAKLKAARLGGGKRVPLASGPSSRACSGEEQQQREPVPPAGGDPVKRDLSTSRESRDENGRDGGASVSAEEGGYSRGSGAAAGSSVEGQEPSQKPRKRERRASKVASRRRSTLNPWELQSLIEGNVAPASPA</sequence>
<dbReference type="InterPro" id="IPR021622">
    <property type="entry name" value="Afadin/alpha-actinin-bd"/>
</dbReference>
<feature type="region of interest" description="Disordered" evidence="4">
    <location>
        <begin position="698"/>
        <end position="825"/>
    </location>
</feature>